<gene>
    <name evidence="1" type="ORF">POCTA_138.1.T0510217</name>
</gene>
<comment type="caution">
    <text evidence="1">The sequence shown here is derived from an EMBL/GenBank/DDBJ whole genome shotgun (WGS) entry which is preliminary data.</text>
</comment>
<name>A0A8S1USZ6_PAROT</name>
<sequence length="78" mass="9055">MKSSSPVCKPLVEFLREGADAIRQKELSKEITTKSELFKLIKPENESDETAYFILFFHGFYKISKAQLDEKMKLILLL</sequence>
<proteinExistence type="predicted"/>
<keyword evidence="2" id="KW-1185">Reference proteome</keyword>
<protein>
    <submittedName>
        <fullName evidence="1">Uncharacterized protein</fullName>
    </submittedName>
</protein>
<dbReference type="AlphaFoldDB" id="A0A8S1USZ6"/>
<organism evidence="1 2">
    <name type="scientific">Paramecium octaurelia</name>
    <dbReference type="NCBI Taxonomy" id="43137"/>
    <lineage>
        <taxon>Eukaryota</taxon>
        <taxon>Sar</taxon>
        <taxon>Alveolata</taxon>
        <taxon>Ciliophora</taxon>
        <taxon>Intramacronucleata</taxon>
        <taxon>Oligohymenophorea</taxon>
        <taxon>Peniculida</taxon>
        <taxon>Parameciidae</taxon>
        <taxon>Paramecium</taxon>
    </lineage>
</organism>
<evidence type="ECO:0000313" key="2">
    <source>
        <dbReference type="Proteomes" id="UP000683925"/>
    </source>
</evidence>
<accession>A0A8S1USZ6</accession>
<dbReference type="Proteomes" id="UP000683925">
    <property type="component" value="Unassembled WGS sequence"/>
</dbReference>
<dbReference type="EMBL" id="CAJJDP010000051">
    <property type="protein sequence ID" value="CAD8168260.1"/>
    <property type="molecule type" value="Genomic_DNA"/>
</dbReference>
<reference evidence="1" key="1">
    <citation type="submission" date="2021-01" db="EMBL/GenBank/DDBJ databases">
        <authorList>
            <consortium name="Genoscope - CEA"/>
            <person name="William W."/>
        </authorList>
    </citation>
    <scope>NUCLEOTIDE SEQUENCE</scope>
</reference>
<evidence type="ECO:0000313" key="1">
    <source>
        <dbReference type="EMBL" id="CAD8168260.1"/>
    </source>
</evidence>